<sequence>MVCEESSLCFFFAVPIASWLRGTEPSHFGPNQRHIASKRMEVSNMEVNKSMSVVLNKPTMEEDWKGR</sequence>
<gene>
    <name evidence="1" type="ORF">NC653_036158</name>
</gene>
<comment type="caution">
    <text evidence="1">The sequence shown here is derived from an EMBL/GenBank/DDBJ whole genome shotgun (WGS) entry which is preliminary data.</text>
</comment>
<reference evidence="1 2" key="1">
    <citation type="journal article" date="2023" name="Mol. Ecol. Resour.">
        <title>Chromosome-level genome assembly of a triploid poplar Populus alba 'Berolinensis'.</title>
        <authorList>
            <person name="Chen S."/>
            <person name="Yu Y."/>
            <person name="Wang X."/>
            <person name="Wang S."/>
            <person name="Zhang T."/>
            <person name="Zhou Y."/>
            <person name="He R."/>
            <person name="Meng N."/>
            <person name="Wang Y."/>
            <person name="Liu W."/>
            <person name="Liu Z."/>
            <person name="Liu J."/>
            <person name="Guo Q."/>
            <person name="Huang H."/>
            <person name="Sederoff R.R."/>
            <person name="Wang G."/>
            <person name="Qu G."/>
            <person name="Chen S."/>
        </authorList>
    </citation>
    <scope>NUCLEOTIDE SEQUENCE [LARGE SCALE GENOMIC DNA]</scope>
    <source>
        <strain evidence="1">SC-2020</strain>
    </source>
</reference>
<accession>A0AAD6LJ86</accession>
<evidence type="ECO:0000313" key="1">
    <source>
        <dbReference type="EMBL" id="KAJ6968126.1"/>
    </source>
</evidence>
<name>A0AAD6LJ86_9ROSI</name>
<proteinExistence type="predicted"/>
<dbReference type="AlphaFoldDB" id="A0AAD6LJ86"/>
<dbReference type="EMBL" id="JAQIZT010000016">
    <property type="protein sequence ID" value="KAJ6968126.1"/>
    <property type="molecule type" value="Genomic_DNA"/>
</dbReference>
<protein>
    <submittedName>
        <fullName evidence="1">Uncharacterized protein</fullName>
    </submittedName>
</protein>
<organism evidence="1 2">
    <name type="scientific">Populus alba x Populus x berolinensis</name>
    <dbReference type="NCBI Taxonomy" id="444605"/>
    <lineage>
        <taxon>Eukaryota</taxon>
        <taxon>Viridiplantae</taxon>
        <taxon>Streptophyta</taxon>
        <taxon>Embryophyta</taxon>
        <taxon>Tracheophyta</taxon>
        <taxon>Spermatophyta</taxon>
        <taxon>Magnoliopsida</taxon>
        <taxon>eudicotyledons</taxon>
        <taxon>Gunneridae</taxon>
        <taxon>Pentapetalae</taxon>
        <taxon>rosids</taxon>
        <taxon>fabids</taxon>
        <taxon>Malpighiales</taxon>
        <taxon>Salicaceae</taxon>
        <taxon>Saliceae</taxon>
        <taxon>Populus</taxon>
    </lineage>
</organism>
<evidence type="ECO:0000313" key="2">
    <source>
        <dbReference type="Proteomes" id="UP001164929"/>
    </source>
</evidence>
<dbReference type="Proteomes" id="UP001164929">
    <property type="component" value="Chromosome 16"/>
</dbReference>
<keyword evidence="2" id="KW-1185">Reference proteome</keyword>